<dbReference type="PANTHER" id="PTHR37309:SF1">
    <property type="entry name" value="SLR0284 PROTEIN"/>
    <property type="match status" value="1"/>
</dbReference>
<comment type="caution">
    <text evidence="2">The sequence shown here is derived from an EMBL/GenBank/DDBJ whole genome shotgun (WGS) entry which is preliminary data.</text>
</comment>
<feature type="transmembrane region" description="Helical" evidence="1">
    <location>
        <begin position="61"/>
        <end position="79"/>
    </location>
</feature>
<feature type="transmembrane region" description="Helical" evidence="1">
    <location>
        <begin position="91"/>
        <end position="113"/>
    </location>
</feature>
<evidence type="ECO:0000313" key="2">
    <source>
        <dbReference type="EMBL" id="HED11435.1"/>
    </source>
</evidence>
<dbReference type="InterPro" id="IPR007165">
    <property type="entry name" value="Phage_holin_4_2"/>
</dbReference>
<keyword evidence="1" id="KW-1133">Transmembrane helix</keyword>
<evidence type="ECO:0000256" key="1">
    <source>
        <dbReference type="SAM" id="Phobius"/>
    </source>
</evidence>
<dbReference type="PANTHER" id="PTHR37309">
    <property type="entry name" value="SLR0284 PROTEIN"/>
    <property type="match status" value="1"/>
</dbReference>
<keyword evidence="1" id="KW-0812">Transmembrane</keyword>
<dbReference type="EMBL" id="DRLD01000340">
    <property type="protein sequence ID" value="HED11435.1"/>
    <property type="molecule type" value="Genomic_DNA"/>
</dbReference>
<dbReference type="Proteomes" id="UP000886005">
    <property type="component" value="Unassembled WGS sequence"/>
</dbReference>
<reference evidence="2" key="1">
    <citation type="journal article" date="2020" name="mSystems">
        <title>Genome- and Community-Level Interaction Insights into Carbon Utilization and Element Cycling Functions of Hydrothermarchaeota in Hydrothermal Sediment.</title>
        <authorList>
            <person name="Zhou Z."/>
            <person name="Liu Y."/>
            <person name="Xu W."/>
            <person name="Pan J."/>
            <person name="Luo Z.H."/>
            <person name="Li M."/>
        </authorList>
    </citation>
    <scope>NUCLEOTIDE SEQUENCE [LARGE SCALE GENOMIC DNA]</scope>
    <source>
        <strain evidence="2">HyVt-456</strain>
    </source>
</reference>
<protein>
    <submittedName>
        <fullName evidence="2">Phage holin family protein</fullName>
    </submittedName>
</protein>
<proteinExistence type="predicted"/>
<name>A0A7V1LP04_CALAY</name>
<feature type="transmembrane region" description="Helical" evidence="1">
    <location>
        <begin position="34"/>
        <end position="54"/>
    </location>
</feature>
<accession>A0A7V1LP04</accession>
<sequence length="115" mass="12882">MMRHMILRLFINAAALWFVDVLFSCIWFESTGALIVTAIVFGILNAVIKPLLLVLTLPINILTLGLFTFVVNAIILELADWWVDSFYVDGFITALLASIVISLVSIFLSSILYEE</sequence>
<dbReference type="Pfam" id="PF04020">
    <property type="entry name" value="Phage_holin_4_2"/>
    <property type="match status" value="1"/>
</dbReference>
<organism evidence="2">
    <name type="scientific">Caldithrix abyssi</name>
    <dbReference type="NCBI Taxonomy" id="187145"/>
    <lineage>
        <taxon>Bacteria</taxon>
        <taxon>Pseudomonadati</taxon>
        <taxon>Calditrichota</taxon>
        <taxon>Calditrichia</taxon>
        <taxon>Calditrichales</taxon>
        <taxon>Calditrichaceae</taxon>
        <taxon>Caldithrix</taxon>
    </lineage>
</organism>
<gene>
    <name evidence="2" type="ORF">ENJ10_12155</name>
</gene>
<dbReference type="AlphaFoldDB" id="A0A7V1LP04"/>
<keyword evidence="1" id="KW-0472">Membrane</keyword>